<reference evidence="1 2" key="1">
    <citation type="journal article" date="2020" name="IScience">
        <title>Genome Sequencing of the Endangered Kingdonia uniflora (Circaeasteraceae, Ranunculales) Reveals Potential Mechanisms of Evolutionary Specialization.</title>
        <authorList>
            <person name="Sun Y."/>
            <person name="Deng T."/>
            <person name="Zhang A."/>
            <person name="Moore M.J."/>
            <person name="Landis J.B."/>
            <person name="Lin N."/>
            <person name="Zhang H."/>
            <person name="Zhang X."/>
            <person name="Huang J."/>
            <person name="Zhang X."/>
            <person name="Sun H."/>
            <person name="Wang H."/>
        </authorList>
    </citation>
    <scope>NUCLEOTIDE SEQUENCE [LARGE SCALE GENOMIC DNA]</scope>
    <source>
        <strain evidence="1">TB1705</strain>
        <tissue evidence="1">Leaf</tissue>
    </source>
</reference>
<dbReference type="InterPro" id="IPR036770">
    <property type="entry name" value="Ankyrin_rpt-contain_sf"/>
</dbReference>
<dbReference type="PANTHER" id="PTHR47303">
    <property type="match status" value="1"/>
</dbReference>
<evidence type="ECO:0000313" key="2">
    <source>
        <dbReference type="Proteomes" id="UP000541444"/>
    </source>
</evidence>
<comment type="caution">
    <text evidence="1">The sequence shown here is derived from an EMBL/GenBank/DDBJ whole genome shotgun (WGS) entry which is preliminary data.</text>
</comment>
<dbReference type="Pfam" id="PF12796">
    <property type="entry name" value="Ank_2"/>
    <property type="match status" value="1"/>
</dbReference>
<dbReference type="Proteomes" id="UP000541444">
    <property type="component" value="Unassembled WGS sequence"/>
</dbReference>
<dbReference type="Gene3D" id="1.25.40.20">
    <property type="entry name" value="Ankyrin repeat-containing domain"/>
    <property type="match status" value="1"/>
</dbReference>
<name>A0A7J7MDR2_9MAGN</name>
<protein>
    <submittedName>
        <fullName evidence="1">Uncharacterized protein</fullName>
    </submittedName>
</protein>
<dbReference type="SUPFAM" id="SSF48403">
    <property type="entry name" value="Ankyrin repeat"/>
    <property type="match status" value="1"/>
</dbReference>
<dbReference type="PANTHER" id="PTHR47303:SF1">
    <property type="entry name" value="NF-KAPPA-B INHIBITOR BETA"/>
    <property type="match status" value="1"/>
</dbReference>
<proteinExistence type="predicted"/>
<keyword evidence="2" id="KW-1185">Reference proteome</keyword>
<dbReference type="OrthoDB" id="1925304at2759"/>
<dbReference type="InterPro" id="IPR002110">
    <property type="entry name" value="Ankyrin_rpt"/>
</dbReference>
<sequence>MPLKALQLQTEEGDSALAYAAITGNTKVAKIIIRKDPNLPNMQDAKGKIPLRYAAQHGHWETLLYPLSVTNDSVIPGSALVEVIKDSIDAGFYGVLQAY</sequence>
<organism evidence="1 2">
    <name type="scientific">Kingdonia uniflora</name>
    <dbReference type="NCBI Taxonomy" id="39325"/>
    <lineage>
        <taxon>Eukaryota</taxon>
        <taxon>Viridiplantae</taxon>
        <taxon>Streptophyta</taxon>
        <taxon>Embryophyta</taxon>
        <taxon>Tracheophyta</taxon>
        <taxon>Spermatophyta</taxon>
        <taxon>Magnoliopsida</taxon>
        <taxon>Ranunculales</taxon>
        <taxon>Circaeasteraceae</taxon>
        <taxon>Kingdonia</taxon>
    </lineage>
</organism>
<dbReference type="AlphaFoldDB" id="A0A7J7MDR2"/>
<accession>A0A7J7MDR2</accession>
<dbReference type="EMBL" id="JACGCM010001594">
    <property type="protein sequence ID" value="KAF6152930.1"/>
    <property type="molecule type" value="Genomic_DNA"/>
</dbReference>
<evidence type="ECO:0000313" key="1">
    <source>
        <dbReference type="EMBL" id="KAF6152930.1"/>
    </source>
</evidence>
<gene>
    <name evidence="1" type="ORF">GIB67_039637</name>
</gene>